<protein>
    <submittedName>
        <fullName evidence="1">Uncharacterized protein</fullName>
    </submittedName>
</protein>
<keyword evidence="2" id="KW-1185">Reference proteome</keyword>
<comment type="caution">
    <text evidence="1">The sequence shown here is derived from an EMBL/GenBank/DDBJ whole genome shotgun (WGS) entry which is preliminary data.</text>
</comment>
<evidence type="ECO:0000313" key="1">
    <source>
        <dbReference type="EMBL" id="GLQ75368.1"/>
    </source>
</evidence>
<dbReference type="EMBL" id="BSNX01000073">
    <property type="protein sequence ID" value="GLQ75368.1"/>
    <property type="molecule type" value="Genomic_DNA"/>
</dbReference>
<evidence type="ECO:0000313" key="2">
    <source>
        <dbReference type="Proteomes" id="UP001156690"/>
    </source>
</evidence>
<dbReference type="Proteomes" id="UP001156690">
    <property type="component" value="Unassembled WGS sequence"/>
</dbReference>
<organism evidence="1 2">
    <name type="scientific">Vibrio penaeicida</name>
    <dbReference type="NCBI Taxonomy" id="104609"/>
    <lineage>
        <taxon>Bacteria</taxon>
        <taxon>Pseudomonadati</taxon>
        <taxon>Pseudomonadota</taxon>
        <taxon>Gammaproteobacteria</taxon>
        <taxon>Vibrionales</taxon>
        <taxon>Vibrionaceae</taxon>
        <taxon>Vibrio</taxon>
    </lineage>
</organism>
<gene>
    <name evidence="1" type="ORF">GCM10007932_47300</name>
</gene>
<sequence>MQVIVFLIGRVGQAMGVILIGAHTEERPNTIVGLVFNHIGIGQCQNAVF</sequence>
<reference evidence="2" key="1">
    <citation type="journal article" date="2019" name="Int. J. Syst. Evol. Microbiol.">
        <title>The Global Catalogue of Microorganisms (GCM) 10K type strain sequencing project: providing services to taxonomists for standard genome sequencing and annotation.</title>
        <authorList>
            <consortium name="The Broad Institute Genomics Platform"/>
            <consortium name="The Broad Institute Genome Sequencing Center for Infectious Disease"/>
            <person name="Wu L."/>
            <person name="Ma J."/>
        </authorList>
    </citation>
    <scope>NUCLEOTIDE SEQUENCE [LARGE SCALE GENOMIC DNA]</scope>
    <source>
        <strain evidence="2">NBRC 15640</strain>
    </source>
</reference>
<dbReference type="AlphaFoldDB" id="A0AAV5NYJ2"/>
<name>A0AAV5NYJ2_9VIBR</name>
<accession>A0AAV5NYJ2</accession>
<proteinExistence type="predicted"/>